<dbReference type="GO" id="GO:0003676">
    <property type="term" value="F:nucleic acid binding"/>
    <property type="evidence" value="ECO:0007669"/>
    <property type="project" value="InterPro"/>
</dbReference>
<protein>
    <recommendedName>
        <fullName evidence="3">CCHC-type domain-containing protein</fullName>
    </recommendedName>
</protein>
<keyword evidence="1" id="KW-0863">Zinc-finger</keyword>
<dbReference type="Pfam" id="PF14111">
    <property type="entry name" value="DUF4283"/>
    <property type="match status" value="1"/>
</dbReference>
<comment type="caution">
    <text evidence="4">The sequence shown here is derived from an EMBL/GenBank/DDBJ whole genome shotgun (WGS) entry which is preliminary data.</text>
</comment>
<dbReference type="SMART" id="SM00343">
    <property type="entry name" value="ZnF_C2HC"/>
    <property type="match status" value="2"/>
</dbReference>
<dbReference type="InterPro" id="IPR001878">
    <property type="entry name" value="Znf_CCHC"/>
</dbReference>
<sequence>MAIASPRNPASPDGSPRRPPPLPDPLTLSIFLLFPLVATLPRNPLLPIPFPPPLFSLPLLLRRARVPAALRQRLLPPPPPYFFLLTQTPTSMFLFRAHPGPLLPQALPSPQPRIFPSPQPVPQPTVPPMAPHPAPTVPAQDWISKVKKPIDRSLSRLSPVTLSPSGVPRVIIPEEVYQKGAELHRDFVVCKFFVRTPAYSLIQNVLNFMWGKGKHLEIHMSPAKNSVLVRIPNDFIRQKVIQKGFWYVDTTMFHVSQWAAHADDFSPTLQHVQLWAHLIGVPFDLIHQQGLSHIAGQIGEPKETDDWTLNLTSISITHVKVEVDATAPLPNTIEVGRQNGLFVNVSVEYPWVPPPLCAHCKEVGHISRNCPQLPPPTKPPPTASGSGTTAQKKDARNVCYSCKQTGHLMRNCPKGNQEWTRVGPKSKPITRHTSPDDSQNTTLLPILVEPSSVSVEELSSAPAVGSVSPLAPPTWRCGLR</sequence>
<evidence type="ECO:0000313" key="5">
    <source>
        <dbReference type="Proteomes" id="UP000712600"/>
    </source>
</evidence>
<keyword evidence="1" id="KW-0862">Zinc</keyword>
<dbReference type="AlphaFoldDB" id="A0A8S9QTI8"/>
<reference evidence="4" key="1">
    <citation type="submission" date="2019-12" db="EMBL/GenBank/DDBJ databases">
        <title>Genome sequencing and annotation of Brassica cretica.</title>
        <authorList>
            <person name="Studholme D.J."/>
            <person name="Sarris P."/>
        </authorList>
    </citation>
    <scope>NUCLEOTIDE SEQUENCE</scope>
    <source>
        <strain evidence="4">PFS-109/04</strain>
        <tissue evidence="4">Leaf</tissue>
    </source>
</reference>
<dbReference type="GO" id="GO:0008270">
    <property type="term" value="F:zinc ion binding"/>
    <property type="evidence" value="ECO:0007669"/>
    <property type="project" value="UniProtKB-KW"/>
</dbReference>
<name>A0A8S9QTI8_BRACR</name>
<evidence type="ECO:0000313" key="4">
    <source>
        <dbReference type="EMBL" id="KAF3555793.1"/>
    </source>
</evidence>
<feature type="region of interest" description="Disordered" evidence="2">
    <location>
        <begin position="413"/>
        <end position="441"/>
    </location>
</feature>
<dbReference type="InterPro" id="IPR040256">
    <property type="entry name" value="At4g02000-like"/>
</dbReference>
<dbReference type="InterPro" id="IPR036875">
    <property type="entry name" value="Znf_CCHC_sf"/>
</dbReference>
<dbReference type="Gene3D" id="4.10.60.10">
    <property type="entry name" value="Zinc finger, CCHC-type"/>
    <property type="match status" value="2"/>
</dbReference>
<feature type="compositionally biased region" description="Pro residues" evidence="2">
    <location>
        <begin position="372"/>
        <end position="382"/>
    </location>
</feature>
<gene>
    <name evidence="4" type="ORF">F2Q69_00014870</name>
</gene>
<keyword evidence="1" id="KW-0479">Metal-binding</keyword>
<accession>A0A8S9QTI8</accession>
<dbReference type="InterPro" id="IPR025558">
    <property type="entry name" value="DUF4283"/>
</dbReference>
<feature type="region of interest" description="Disordered" evidence="2">
    <location>
        <begin position="371"/>
        <end position="392"/>
    </location>
</feature>
<evidence type="ECO:0000259" key="3">
    <source>
        <dbReference type="PROSITE" id="PS50158"/>
    </source>
</evidence>
<dbReference type="Proteomes" id="UP000712600">
    <property type="component" value="Unassembled WGS sequence"/>
</dbReference>
<dbReference type="Pfam" id="PF00098">
    <property type="entry name" value="zf-CCHC"/>
    <property type="match status" value="2"/>
</dbReference>
<feature type="region of interest" description="Disordered" evidence="2">
    <location>
        <begin position="1"/>
        <end position="21"/>
    </location>
</feature>
<dbReference type="EMBL" id="QGKX02000996">
    <property type="protein sequence ID" value="KAF3555793.1"/>
    <property type="molecule type" value="Genomic_DNA"/>
</dbReference>
<organism evidence="4 5">
    <name type="scientific">Brassica cretica</name>
    <name type="common">Mustard</name>
    <dbReference type="NCBI Taxonomy" id="69181"/>
    <lineage>
        <taxon>Eukaryota</taxon>
        <taxon>Viridiplantae</taxon>
        <taxon>Streptophyta</taxon>
        <taxon>Embryophyta</taxon>
        <taxon>Tracheophyta</taxon>
        <taxon>Spermatophyta</taxon>
        <taxon>Magnoliopsida</taxon>
        <taxon>eudicotyledons</taxon>
        <taxon>Gunneridae</taxon>
        <taxon>Pentapetalae</taxon>
        <taxon>rosids</taxon>
        <taxon>malvids</taxon>
        <taxon>Brassicales</taxon>
        <taxon>Brassicaceae</taxon>
        <taxon>Brassiceae</taxon>
        <taxon>Brassica</taxon>
    </lineage>
</organism>
<proteinExistence type="predicted"/>
<evidence type="ECO:0000256" key="2">
    <source>
        <dbReference type="SAM" id="MobiDB-lite"/>
    </source>
</evidence>
<dbReference type="PANTHER" id="PTHR31286">
    <property type="entry name" value="GLYCINE-RICH CELL WALL STRUCTURAL PROTEIN 1.8-LIKE"/>
    <property type="match status" value="1"/>
</dbReference>
<evidence type="ECO:0000256" key="1">
    <source>
        <dbReference type="PROSITE-ProRule" id="PRU00047"/>
    </source>
</evidence>
<dbReference type="PANTHER" id="PTHR31286:SF90">
    <property type="entry name" value="DUF4283 DOMAIN-CONTAINING PROTEIN"/>
    <property type="match status" value="1"/>
</dbReference>
<feature type="domain" description="CCHC-type" evidence="3">
    <location>
        <begin position="357"/>
        <end position="372"/>
    </location>
</feature>
<dbReference type="PROSITE" id="PS50158">
    <property type="entry name" value="ZF_CCHC"/>
    <property type="match status" value="2"/>
</dbReference>
<dbReference type="SUPFAM" id="SSF57756">
    <property type="entry name" value="Retrovirus zinc finger-like domains"/>
    <property type="match status" value="1"/>
</dbReference>
<feature type="domain" description="CCHC-type" evidence="3">
    <location>
        <begin position="399"/>
        <end position="414"/>
    </location>
</feature>